<reference evidence="1" key="2">
    <citation type="submission" date="2021-09" db="EMBL/GenBank/DDBJ databases">
        <authorList>
            <person name="Gilroy R."/>
        </authorList>
    </citation>
    <scope>NUCLEOTIDE SEQUENCE</scope>
    <source>
        <strain evidence="1">ChiGjej2B2-7701</strain>
    </source>
</reference>
<evidence type="ECO:0000313" key="2">
    <source>
        <dbReference type="Proteomes" id="UP000746751"/>
    </source>
</evidence>
<reference evidence="1" key="1">
    <citation type="journal article" date="2021" name="PeerJ">
        <title>Extensive microbial diversity within the chicken gut microbiome revealed by metagenomics and culture.</title>
        <authorList>
            <person name="Gilroy R."/>
            <person name="Ravi A."/>
            <person name="Getino M."/>
            <person name="Pursley I."/>
            <person name="Horton D.L."/>
            <person name="Alikhan N.F."/>
            <person name="Baker D."/>
            <person name="Gharbi K."/>
            <person name="Hall N."/>
            <person name="Watson M."/>
            <person name="Adriaenssens E.M."/>
            <person name="Foster-Nyarko E."/>
            <person name="Jarju S."/>
            <person name="Secka A."/>
            <person name="Antonio M."/>
            <person name="Oren A."/>
            <person name="Chaudhuri R.R."/>
            <person name="La Ragione R."/>
            <person name="Hildebrand F."/>
            <person name="Pallen M.J."/>
        </authorList>
    </citation>
    <scope>NUCLEOTIDE SEQUENCE</scope>
    <source>
        <strain evidence="1">ChiGjej2B2-7701</strain>
    </source>
</reference>
<organism evidence="1 2">
    <name type="scientific">Collinsella ihumii</name>
    <dbReference type="NCBI Taxonomy" id="1720204"/>
    <lineage>
        <taxon>Bacteria</taxon>
        <taxon>Bacillati</taxon>
        <taxon>Actinomycetota</taxon>
        <taxon>Coriobacteriia</taxon>
        <taxon>Coriobacteriales</taxon>
        <taxon>Coriobacteriaceae</taxon>
        <taxon>Collinsella</taxon>
    </lineage>
</organism>
<name>A0A921INS0_9ACTN</name>
<sequence>MVDIQMTMGLDEAKECIRAAVSRLGSSVEIAGKVERDEGLYVLVIEKFYLRTSSYASLTIVATGDDATSHVTAIASGSGDGLLNLSYGVKKHLEQDFLEEMESCGR</sequence>
<proteinExistence type="predicted"/>
<comment type="caution">
    <text evidence="1">The sequence shown here is derived from an EMBL/GenBank/DDBJ whole genome shotgun (WGS) entry which is preliminary data.</text>
</comment>
<dbReference type="Pfam" id="PF19524">
    <property type="entry name" value="DUF6054"/>
    <property type="match status" value="1"/>
</dbReference>
<gene>
    <name evidence="1" type="ORF">K8U80_02190</name>
</gene>
<dbReference type="EMBL" id="DYVF01000019">
    <property type="protein sequence ID" value="HJG30186.1"/>
    <property type="molecule type" value="Genomic_DNA"/>
</dbReference>
<accession>A0A921INS0</accession>
<dbReference type="Proteomes" id="UP000746751">
    <property type="component" value="Unassembled WGS sequence"/>
</dbReference>
<protein>
    <submittedName>
        <fullName evidence="1">DUF6054 family protein</fullName>
    </submittedName>
</protein>
<evidence type="ECO:0000313" key="1">
    <source>
        <dbReference type="EMBL" id="HJG30186.1"/>
    </source>
</evidence>
<dbReference type="InterPro" id="IPR046117">
    <property type="entry name" value="DUF6054"/>
</dbReference>
<dbReference type="AlphaFoldDB" id="A0A921INS0"/>